<dbReference type="InterPro" id="IPR007527">
    <property type="entry name" value="Znf_SWIM"/>
</dbReference>
<dbReference type="PANTHER" id="PTHR21540:SF0">
    <property type="entry name" value="PHD FAMILY PROTEIN"/>
    <property type="match status" value="1"/>
</dbReference>
<keyword evidence="1" id="KW-0862">Zinc</keyword>
<dbReference type="OrthoDB" id="2122982at2759"/>
<feature type="compositionally biased region" description="Low complexity" evidence="2">
    <location>
        <begin position="12"/>
        <end position="27"/>
    </location>
</feature>
<dbReference type="InterPro" id="IPR039903">
    <property type="entry name" value="Zswim2"/>
</dbReference>
<gene>
    <name evidence="5" type="ORF">N7492_002934</name>
</gene>
<protein>
    <submittedName>
        <fullName evidence="5">RING finger domain protein</fullName>
    </submittedName>
</protein>
<dbReference type="Pfam" id="PF04434">
    <property type="entry name" value="SWIM"/>
    <property type="match status" value="1"/>
</dbReference>
<dbReference type="Proteomes" id="UP001146351">
    <property type="component" value="Unassembled WGS sequence"/>
</dbReference>
<feature type="compositionally biased region" description="Pro residues" evidence="2">
    <location>
        <begin position="28"/>
        <end position="37"/>
    </location>
</feature>
<evidence type="ECO:0000256" key="2">
    <source>
        <dbReference type="SAM" id="MobiDB-lite"/>
    </source>
</evidence>
<evidence type="ECO:0000259" key="3">
    <source>
        <dbReference type="PROSITE" id="PS50089"/>
    </source>
</evidence>
<evidence type="ECO:0000259" key="4">
    <source>
        <dbReference type="PROSITE" id="PS50966"/>
    </source>
</evidence>
<dbReference type="EMBL" id="JAPQKO010000002">
    <property type="protein sequence ID" value="KAJ5179724.1"/>
    <property type="molecule type" value="Genomic_DNA"/>
</dbReference>
<dbReference type="AlphaFoldDB" id="A0A9W9LWH2"/>
<keyword evidence="1" id="KW-0479">Metal-binding</keyword>
<keyword evidence="1" id="KW-0863">Zinc-finger</keyword>
<dbReference type="Pfam" id="PF13639">
    <property type="entry name" value="zf-RING_2"/>
    <property type="match status" value="1"/>
</dbReference>
<accession>A0A9W9LWH2</accession>
<dbReference type="PROSITE" id="PS50089">
    <property type="entry name" value="ZF_RING_2"/>
    <property type="match status" value="1"/>
</dbReference>
<feature type="domain" description="RING-type" evidence="3">
    <location>
        <begin position="233"/>
        <end position="280"/>
    </location>
</feature>
<evidence type="ECO:0000256" key="1">
    <source>
        <dbReference type="PROSITE-ProRule" id="PRU00175"/>
    </source>
</evidence>
<keyword evidence="6" id="KW-1185">Reference proteome</keyword>
<feature type="domain" description="SWIM-type" evidence="4">
    <location>
        <begin position="153"/>
        <end position="185"/>
    </location>
</feature>
<sequence>MESNPGFNPDFTLSGPLSSSKNSSTPSRVPPAKPPRGTPNTVSGFTGPAKRQPKRKGTHAQTIPSDATCIDLTADEPHRVTKKPKAQTRKERNELIIPEKRARKYRNYPPQSFLARLERISYQRMFVVGHQVGGSEEAPEISFDIVGSTGNLYRTIIGKEPSCDCPDGLKGNQCKHICYVLLHALKAPSHLQYQLAFLTSELREMYQGSPLIRVKSTSTENKDGKRKPIEGDCPVCYMEFQSHESTVWCKASCGNNVHKDCFEKWAATTRSSGVRCVYCRTIWEFDGFSCNVDSVRTNGDIGEDGYVNVADQFGLSRERDYSVYSRFSTARRSYSSGRWAPEYGYRHRYY</sequence>
<name>A0A9W9LWH2_9EURO</name>
<comment type="caution">
    <text evidence="5">The sequence shown here is derived from an EMBL/GenBank/DDBJ whole genome shotgun (WGS) entry which is preliminary data.</text>
</comment>
<dbReference type="GO" id="GO:0008270">
    <property type="term" value="F:zinc ion binding"/>
    <property type="evidence" value="ECO:0007669"/>
    <property type="project" value="UniProtKB-KW"/>
</dbReference>
<dbReference type="InterPro" id="IPR013083">
    <property type="entry name" value="Znf_RING/FYVE/PHD"/>
</dbReference>
<dbReference type="PANTHER" id="PTHR21540">
    <property type="entry name" value="RING FINGER AND SWIM DOMAIN-CONTAINING PROTEIN 2"/>
    <property type="match status" value="1"/>
</dbReference>
<organism evidence="5 6">
    <name type="scientific">Penicillium capsulatum</name>
    <dbReference type="NCBI Taxonomy" id="69766"/>
    <lineage>
        <taxon>Eukaryota</taxon>
        <taxon>Fungi</taxon>
        <taxon>Dikarya</taxon>
        <taxon>Ascomycota</taxon>
        <taxon>Pezizomycotina</taxon>
        <taxon>Eurotiomycetes</taxon>
        <taxon>Eurotiomycetidae</taxon>
        <taxon>Eurotiales</taxon>
        <taxon>Aspergillaceae</taxon>
        <taxon>Penicillium</taxon>
    </lineage>
</organism>
<dbReference type="Gene3D" id="3.30.40.10">
    <property type="entry name" value="Zinc/RING finger domain, C3HC4 (zinc finger)"/>
    <property type="match status" value="1"/>
</dbReference>
<feature type="region of interest" description="Disordered" evidence="2">
    <location>
        <begin position="1"/>
        <end position="90"/>
    </location>
</feature>
<proteinExistence type="predicted"/>
<evidence type="ECO:0000313" key="5">
    <source>
        <dbReference type="EMBL" id="KAJ5179724.1"/>
    </source>
</evidence>
<evidence type="ECO:0000313" key="6">
    <source>
        <dbReference type="Proteomes" id="UP001146351"/>
    </source>
</evidence>
<reference evidence="5" key="2">
    <citation type="journal article" date="2023" name="IMA Fungus">
        <title>Comparative genomic study of the Penicillium genus elucidates a diverse pangenome and 15 lateral gene transfer events.</title>
        <authorList>
            <person name="Petersen C."/>
            <person name="Sorensen T."/>
            <person name="Nielsen M.R."/>
            <person name="Sondergaard T.E."/>
            <person name="Sorensen J.L."/>
            <person name="Fitzpatrick D.A."/>
            <person name="Frisvad J.C."/>
            <person name="Nielsen K.L."/>
        </authorList>
    </citation>
    <scope>NUCLEOTIDE SEQUENCE</scope>
    <source>
        <strain evidence="5">IBT 21917</strain>
    </source>
</reference>
<dbReference type="SUPFAM" id="SSF57850">
    <property type="entry name" value="RING/U-box"/>
    <property type="match status" value="1"/>
</dbReference>
<reference evidence="5" key="1">
    <citation type="submission" date="2022-11" db="EMBL/GenBank/DDBJ databases">
        <authorList>
            <person name="Petersen C."/>
        </authorList>
    </citation>
    <scope>NUCLEOTIDE SEQUENCE</scope>
    <source>
        <strain evidence="5">IBT 21917</strain>
    </source>
</reference>
<dbReference type="GO" id="GO:0061630">
    <property type="term" value="F:ubiquitin protein ligase activity"/>
    <property type="evidence" value="ECO:0007669"/>
    <property type="project" value="InterPro"/>
</dbReference>
<dbReference type="PROSITE" id="PS50966">
    <property type="entry name" value="ZF_SWIM"/>
    <property type="match status" value="1"/>
</dbReference>
<dbReference type="InterPro" id="IPR001841">
    <property type="entry name" value="Znf_RING"/>
</dbReference>